<protein>
    <submittedName>
        <fullName evidence="2">Uncharacterized protein</fullName>
    </submittedName>
</protein>
<dbReference type="EMBL" id="JBAMIC010000008">
    <property type="protein sequence ID" value="KAK7104535.1"/>
    <property type="molecule type" value="Genomic_DNA"/>
</dbReference>
<proteinExistence type="predicted"/>
<keyword evidence="1" id="KW-0812">Transmembrane</keyword>
<reference evidence="2 3" key="1">
    <citation type="submission" date="2024-02" db="EMBL/GenBank/DDBJ databases">
        <title>Chromosome-scale genome assembly of the rough periwinkle Littorina saxatilis.</title>
        <authorList>
            <person name="De Jode A."/>
            <person name="Faria R."/>
            <person name="Formenti G."/>
            <person name="Sims Y."/>
            <person name="Smith T.P."/>
            <person name="Tracey A."/>
            <person name="Wood J.M.D."/>
            <person name="Zagrodzka Z.B."/>
            <person name="Johannesson K."/>
            <person name="Butlin R.K."/>
            <person name="Leder E.H."/>
        </authorList>
    </citation>
    <scope>NUCLEOTIDE SEQUENCE [LARGE SCALE GENOMIC DNA]</scope>
    <source>
        <strain evidence="2">Snail1</strain>
        <tissue evidence="2">Muscle</tissue>
    </source>
</reference>
<evidence type="ECO:0000313" key="3">
    <source>
        <dbReference type="Proteomes" id="UP001374579"/>
    </source>
</evidence>
<keyword evidence="3" id="KW-1185">Reference proteome</keyword>
<keyword evidence="1" id="KW-1133">Transmembrane helix</keyword>
<name>A0AAN9BEX3_9CAEN</name>
<evidence type="ECO:0000256" key="1">
    <source>
        <dbReference type="SAM" id="Phobius"/>
    </source>
</evidence>
<evidence type="ECO:0000313" key="2">
    <source>
        <dbReference type="EMBL" id="KAK7104535.1"/>
    </source>
</evidence>
<dbReference type="AlphaFoldDB" id="A0AAN9BEX3"/>
<sequence>MELEAFHPMYVELFSYLHQWKLDTQPLMPVPIEAPSMTLNYVLLLSVLLFFVMMAYRNRQHICATKRRIVHLRRLSSTFTMGGIFR</sequence>
<gene>
    <name evidence="2" type="ORF">V1264_019233</name>
</gene>
<dbReference type="Proteomes" id="UP001374579">
    <property type="component" value="Unassembled WGS sequence"/>
</dbReference>
<keyword evidence="1" id="KW-0472">Membrane</keyword>
<organism evidence="2 3">
    <name type="scientific">Littorina saxatilis</name>
    <dbReference type="NCBI Taxonomy" id="31220"/>
    <lineage>
        <taxon>Eukaryota</taxon>
        <taxon>Metazoa</taxon>
        <taxon>Spiralia</taxon>
        <taxon>Lophotrochozoa</taxon>
        <taxon>Mollusca</taxon>
        <taxon>Gastropoda</taxon>
        <taxon>Caenogastropoda</taxon>
        <taxon>Littorinimorpha</taxon>
        <taxon>Littorinoidea</taxon>
        <taxon>Littorinidae</taxon>
        <taxon>Littorina</taxon>
    </lineage>
</organism>
<comment type="caution">
    <text evidence="2">The sequence shown here is derived from an EMBL/GenBank/DDBJ whole genome shotgun (WGS) entry which is preliminary data.</text>
</comment>
<feature type="transmembrane region" description="Helical" evidence="1">
    <location>
        <begin position="38"/>
        <end position="56"/>
    </location>
</feature>
<accession>A0AAN9BEX3</accession>